<dbReference type="HOGENOM" id="CLU_065393_1_0_1"/>
<dbReference type="GeneID" id="27320478"/>
<feature type="signal peptide" evidence="1">
    <location>
        <begin position="1"/>
        <end position="20"/>
    </location>
</feature>
<dbReference type="Pfam" id="PF25312">
    <property type="entry name" value="Allergen_Asp_f_4"/>
    <property type="match status" value="1"/>
</dbReference>
<name>A0A0D1ZJX3_EXOME</name>
<evidence type="ECO:0000256" key="1">
    <source>
        <dbReference type="SAM" id="SignalP"/>
    </source>
</evidence>
<dbReference type="EMBL" id="KN847521">
    <property type="protein sequence ID" value="KIV94912.1"/>
    <property type="molecule type" value="Genomic_DNA"/>
</dbReference>
<dbReference type="OMA" id="YNTWGEF"/>
<dbReference type="GO" id="GO:0019863">
    <property type="term" value="F:IgE binding"/>
    <property type="evidence" value="ECO:0007669"/>
    <property type="project" value="InterPro"/>
</dbReference>
<dbReference type="RefSeq" id="XP_016226486.1">
    <property type="nucleotide sequence ID" value="XM_016366968.1"/>
</dbReference>
<keyword evidence="1" id="KW-0732">Signal</keyword>
<reference evidence="2 3" key="1">
    <citation type="submission" date="2015-01" db="EMBL/GenBank/DDBJ databases">
        <title>The Genome Sequence of Exophiala mesophila CBS40295.</title>
        <authorList>
            <consortium name="The Broad Institute Genomics Platform"/>
            <person name="Cuomo C."/>
            <person name="de Hoog S."/>
            <person name="Gorbushina A."/>
            <person name="Stielow B."/>
            <person name="Teixiera M."/>
            <person name="Abouelleil A."/>
            <person name="Chapman S.B."/>
            <person name="Priest M."/>
            <person name="Young S.K."/>
            <person name="Wortman J."/>
            <person name="Nusbaum C."/>
            <person name="Birren B."/>
        </authorList>
    </citation>
    <scope>NUCLEOTIDE SEQUENCE [LARGE SCALE GENOMIC DNA]</scope>
    <source>
        <strain evidence="2 3">CBS 40295</strain>
    </source>
</reference>
<evidence type="ECO:0000313" key="2">
    <source>
        <dbReference type="EMBL" id="KIV94912.1"/>
    </source>
</evidence>
<dbReference type="GO" id="GO:0005576">
    <property type="term" value="C:extracellular region"/>
    <property type="evidence" value="ECO:0007669"/>
    <property type="project" value="InterPro"/>
</dbReference>
<protein>
    <recommendedName>
        <fullName evidence="4">Effector 5</fullName>
    </recommendedName>
</protein>
<evidence type="ECO:0000313" key="3">
    <source>
        <dbReference type="Proteomes" id="UP000054302"/>
    </source>
</evidence>
<gene>
    <name evidence="2" type="ORF">PV10_02633</name>
</gene>
<keyword evidence="3" id="KW-1185">Reference proteome</keyword>
<accession>A0A0D1ZJX3</accession>
<organism evidence="2 3">
    <name type="scientific">Exophiala mesophila</name>
    <name type="common">Black yeast-like fungus</name>
    <dbReference type="NCBI Taxonomy" id="212818"/>
    <lineage>
        <taxon>Eukaryota</taxon>
        <taxon>Fungi</taxon>
        <taxon>Dikarya</taxon>
        <taxon>Ascomycota</taxon>
        <taxon>Pezizomycotina</taxon>
        <taxon>Eurotiomycetes</taxon>
        <taxon>Chaetothyriomycetidae</taxon>
        <taxon>Chaetothyriales</taxon>
        <taxon>Herpotrichiellaceae</taxon>
        <taxon>Exophiala</taxon>
    </lineage>
</organism>
<dbReference type="STRING" id="212818.A0A0D1ZJX3"/>
<feature type="chain" id="PRO_5002247921" description="Effector 5" evidence="1">
    <location>
        <begin position="21"/>
        <end position="247"/>
    </location>
</feature>
<evidence type="ECO:0008006" key="4">
    <source>
        <dbReference type="Google" id="ProtNLM"/>
    </source>
</evidence>
<dbReference type="InterPro" id="IPR038903">
    <property type="entry name" value="Allergen_Asp_f_4"/>
</dbReference>
<dbReference type="VEuPathDB" id="FungiDB:PV10_02633"/>
<dbReference type="AlphaFoldDB" id="A0A0D1ZJX3"/>
<dbReference type="OrthoDB" id="5320938at2759"/>
<proteinExistence type="predicted"/>
<sequence>MRFSINSLVLATLAASQALAASIGHQHTVLHNHARKHDHAPIEKRDAAISAADVSRLSALGVLSTGVNSETNNGAVWLGSDGQYKNEFTNNSGEDLILVIWGVAGSWINVIQPHITASIPAGQSIWVSFADGASGAWSAIYSDTQLVNGQASNTWGEFTFGQWGVVNVSREVNMSGHPLSIVGPSCVTDMNTCVFMCSSGNVCTFDYILVNCDNGSQPGANYGYHEGAPSGGCGGMGSSATLKTTFS</sequence>
<dbReference type="Proteomes" id="UP000054302">
    <property type="component" value="Unassembled WGS sequence"/>
</dbReference>